<organism evidence="13 14">
    <name type="scientific">Candidatus Auribacter fodinae</name>
    <dbReference type="NCBI Taxonomy" id="2093366"/>
    <lineage>
        <taxon>Bacteria</taxon>
        <taxon>Pseudomonadati</taxon>
        <taxon>Candidatus Auribacterota</taxon>
        <taxon>Candidatus Auribacteria</taxon>
        <taxon>Candidatus Auribacterales</taxon>
        <taxon>Candidatus Auribacteraceae</taxon>
        <taxon>Candidatus Auribacter</taxon>
    </lineage>
</organism>
<dbReference type="EMBL" id="QZJZ01000071">
    <property type="protein sequence ID" value="RJP58105.1"/>
    <property type="molecule type" value="Genomic_DNA"/>
</dbReference>
<dbReference type="NCBIfam" id="TIGR02532">
    <property type="entry name" value="IV_pilin_GFxxxE"/>
    <property type="match status" value="1"/>
</dbReference>
<keyword evidence="9 11" id="KW-0472">Membrane</keyword>
<dbReference type="NCBIfam" id="TIGR01710">
    <property type="entry name" value="typeII_sec_gspG"/>
    <property type="match status" value="1"/>
</dbReference>
<feature type="domain" description="Type II secretion system protein GspG C-terminal" evidence="12">
    <location>
        <begin position="32"/>
        <end position="134"/>
    </location>
</feature>
<dbReference type="SUPFAM" id="SSF54523">
    <property type="entry name" value="Pili subunits"/>
    <property type="match status" value="1"/>
</dbReference>
<evidence type="ECO:0000256" key="1">
    <source>
        <dbReference type="ARBA" id="ARBA00004377"/>
    </source>
</evidence>
<accession>A0A3A4QVY1</accession>
<evidence type="ECO:0000256" key="3">
    <source>
        <dbReference type="ARBA" id="ARBA00020042"/>
    </source>
</evidence>
<sequence length="138" mass="15096">MKKMSQRGFTLVELMLVVIILGVLATMAVVKFTGRAQEAKVQTAKGEIAGAYATALQLYEIDTGKYPGEEGLTALKSSSAKGWKGPYIKTKSFNDPWGNPYQYKCPGTHNQDDYDLYSFGPDGQEGGGDDITNWSEEN</sequence>
<dbReference type="PRINTS" id="PR00813">
    <property type="entry name" value="BCTERIALGSPG"/>
</dbReference>
<protein>
    <recommendedName>
        <fullName evidence="3">Type II secretion system core protein G</fullName>
    </recommendedName>
</protein>
<dbReference type="Gene3D" id="3.30.700.10">
    <property type="entry name" value="Glycoprotein, Type 4 Pilin"/>
    <property type="match status" value="1"/>
</dbReference>
<evidence type="ECO:0000259" key="12">
    <source>
        <dbReference type="Pfam" id="PF08334"/>
    </source>
</evidence>
<evidence type="ECO:0000256" key="10">
    <source>
        <dbReference type="SAM" id="MobiDB-lite"/>
    </source>
</evidence>
<dbReference type="PANTHER" id="PTHR30093:SF44">
    <property type="entry name" value="TYPE II SECRETION SYSTEM CORE PROTEIN G"/>
    <property type="match status" value="1"/>
</dbReference>
<keyword evidence="7 11" id="KW-0812">Transmembrane</keyword>
<feature type="region of interest" description="Disordered" evidence="10">
    <location>
        <begin position="114"/>
        <end position="138"/>
    </location>
</feature>
<dbReference type="InterPro" id="IPR012902">
    <property type="entry name" value="N_methyl_site"/>
</dbReference>
<keyword evidence="4" id="KW-1003">Cell membrane</keyword>
<dbReference type="GO" id="GO:0015627">
    <property type="term" value="C:type II protein secretion system complex"/>
    <property type="evidence" value="ECO:0007669"/>
    <property type="project" value="InterPro"/>
</dbReference>
<dbReference type="AlphaFoldDB" id="A0A3A4QVY1"/>
<dbReference type="InterPro" id="IPR045584">
    <property type="entry name" value="Pilin-like"/>
</dbReference>
<evidence type="ECO:0000256" key="9">
    <source>
        <dbReference type="ARBA" id="ARBA00023136"/>
    </source>
</evidence>
<keyword evidence="5" id="KW-0488">Methylation</keyword>
<evidence type="ECO:0000256" key="7">
    <source>
        <dbReference type="ARBA" id="ARBA00022692"/>
    </source>
</evidence>
<comment type="similarity">
    <text evidence="2">Belongs to the GSP G family.</text>
</comment>
<dbReference type="InterPro" id="IPR000983">
    <property type="entry name" value="Bac_GSPG_pilin"/>
</dbReference>
<dbReference type="Pfam" id="PF08334">
    <property type="entry name" value="T2SSG"/>
    <property type="match status" value="1"/>
</dbReference>
<name>A0A3A4QVY1_9BACT</name>
<evidence type="ECO:0000256" key="2">
    <source>
        <dbReference type="ARBA" id="ARBA00009984"/>
    </source>
</evidence>
<gene>
    <name evidence="13" type="primary">gspG</name>
    <name evidence="13" type="ORF">C4541_08740</name>
</gene>
<evidence type="ECO:0000313" key="13">
    <source>
        <dbReference type="EMBL" id="RJP58105.1"/>
    </source>
</evidence>
<dbReference type="PROSITE" id="PS00409">
    <property type="entry name" value="PROKAR_NTER_METHYL"/>
    <property type="match status" value="1"/>
</dbReference>
<dbReference type="GO" id="GO:0005886">
    <property type="term" value="C:plasma membrane"/>
    <property type="evidence" value="ECO:0007669"/>
    <property type="project" value="UniProtKB-SubCell"/>
</dbReference>
<keyword evidence="8 11" id="KW-1133">Transmembrane helix</keyword>
<evidence type="ECO:0000256" key="6">
    <source>
        <dbReference type="ARBA" id="ARBA00022519"/>
    </source>
</evidence>
<feature type="transmembrane region" description="Helical" evidence="11">
    <location>
        <begin position="12"/>
        <end position="30"/>
    </location>
</feature>
<dbReference type="PANTHER" id="PTHR30093">
    <property type="entry name" value="GENERAL SECRETION PATHWAY PROTEIN G"/>
    <property type="match status" value="1"/>
</dbReference>
<comment type="subcellular location">
    <subcellularLocation>
        <location evidence="1">Cell inner membrane</location>
        <topology evidence="1">Single-pass membrane protein</topology>
    </subcellularLocation>
</comment>
<dbReference type="InterPro" id="IPR010054">
    <property type="entry name" value="Type2_sec_GspG"/>
</dbReference>
<evidence type="ECO:0000256" key="8">
    <source>
        <dbReference type="ARBA" id="ARBA00022989"/>
    </source>
</evidence>
<dbReference type="Pfam" id="PF07963">
    <property type="entry name" value="N_methyl"/>
    <property type="match status" value="1"/>
</dbReference>
<comment type="caution">
    <text evidence="13">The sequence shown here is derived from an EMBL/GenBank/DDBJ whole genome shotgun (WGS) entry which is preliminary data.</text>
</comment>
<proteinExistence type="inferred from homology"/>
<evidence type="ECO:0000313" key="14">
    <source>
        <dbReference type="Proteomes" id="UP000266426"/>
    </source>
</evidence>
<evidence type="ECO:0000256" key="4">
    <source>
        <dbReference type="ARBA" id="ARBA00022475"/>
    </source>
</evidence>
<evidence type="ECO:0000256" key="5">
    <source>
        <dbReference type="ARBA" id="ARBA00022481"/>
    </source>
</evidence>
<evidence type="ECO:0000256" key="11">
    <source>
        <dbReference type="SAM" id="Phobius"/>
    </source>
</evidence>
<dbReference type="GO" id="GO:0015628">
    <property type="term" value="P:protein secretion by the type II secretion system"/>
    <property type="evidence" value="ECO:0007669"/>
    <property type="project" value="InterPro"/>
</dbReference>
<keyword evidence="6" id="KW-0997">Cell inner membrane</keyword>
<dbReference type="Proteomes" id="UP000266426">
    <property type="component" value="Unassembled WGS sequence"/>
</dbReference>
<dbReference type="InterPro" id="IPR013545">
    <property type="entry name" value="T2SS_protein-GspG_C"/>
</dbReference>
<reference evidence="13 14" key="1">
    <citation type="journal article" date="2017" name="ISME J.">
        <title>Energy and carbon metabolisms in a deep terrestrial subsurface fluid microbial community.</title>
        <authorList>
            <person name="Momper L."/>
            <person name="Jungbluth S.P."/>
            <person name="Lee M.D."/>
            <person name="Amend J.P."/>
        </authorList>
    </citation>
    <scope>NUCLEOTIDE SEQUENCE [LARGE SCALE GENOMIC DNA]</scope>
    <source>
        <strain evidence="13">SURF_26</strain>
    </source>
</reference>